<keyword evidence="3" id="KW-1185">Reference proteome</keyword>
<accession>A0A1E3S442</accession>
<comment type="caution">
    <text evidence="2">The sequence shown here is derived from an EMBL/GenBank/DDBJ whole genome shotgun (WGS) entry which is preliminary data.</text>
</comment>
<organism evidence="2 3">
    <name type="scientific">Mycolicibacterium holsaticum</name>
    <dbReference type="NCBI Taxonomy" id="152142"/>
    <lineage>
        <taxon>Bacteria</taxon>
        <taxon>Bacillati</taxon>
        <taxon>Actinomycetota</taxon>
        <taxon>Actinomycetes</taxon>
        <taxon>Mycobacteriales</taxon>
        <taxon>Mycobacteriaceae</taxon>
        <taxon>Mycolicibacterium</taxon>
    </lineage>
</organism>
<evidence type="ECO:0000313" key="2">
    <source>
        <dbReference type="EMBL" id="ODQ96432.1"/>
    </source>
</evidence>
<dbReference type="Proteomes" id="UP000094243">
    <property type="component" value="Unassembled WGS sequence"/>
</dbReference>
<evidence type="ECO:0000256" key="1">
    <source>
        <dbReference type="SAM" id="SignalP"/>
    </source>
</evidence>
<protein>
    <submittedName>
        <fullName evidence="2">Uncharacterized protein</fullName>
    </submittedName>
</protein>
<reference evidence="3" key="1">
    <citation type="submission" date="2016-09" db="EMBL/GenBank/DDBJ databases">
        <authorList>
            <person name="Greninger A.L."/>
            <person name="Jerome K.R."/>
            <person name="Mcnair B."/>
            <person name="Wallis C."/>
            <person name="Fang F."/>
        </authorList>
    </citation>
    <scope>NUCLEOTIDE SEQUENCE [LARGE SCALE GENOMIC DNA]</scope>
    <source>
        <strain evidence="3">M7</strain>
    </source>
</reference>
<sequence>MTAAVSAVCGMVLLGSPAAAEPFFPDPVPPDPVEPYDPVAHFDQPQRLPAVTPAPSDWQPKFLFPFDETRQFVTDADINAQREMCQWYSVQYKDLKRQIAGLNNHIVRNNGDWNIDGVGEQADIVTANLDQAVEFLTPRVGALTRSYDRAGDMYFPLYQADSFHGLWQQMSNVSNGIRARQPTWFSGPSYHLMQFWGSKIQRSHVCR</sequence>
<feature type="signal peptide" evidence="1">
    <location>
        <begin position="1"/>
        <end position="20"/>
    </location>
</feature>
<dbReference type="EMBL" id="MIGZ01000003">
    <property type="protein sequence ID" value="ODQ96432.1"/>
    <property type="molecule type" value="Genomic_DNA"/>
</dbReference>
<name>A0A1E3S442_9MYCO</name>
<evidence type="ECO:0000313" key="3">
    <source>
        <dbReference type="Proteomes" id="UP000094243"/>
    </source>
</evidence>
<gene>
    <name evidence="2" type="ORF">BHQ17_00945</name>
</gene>
<dbReference type="AlphaFoldDB" id="A0A1E3S442"/>
<dbReference type="OrthoDB" id="4620890at2"/>
<proteinExistence type="predicted"/>
<feature type="chain" id="PRO_5009135522" evidence="1">
    <location>
        <begin position="21"/>
        <end position="207"/>
    </location>
</feature>
<keyword evidence="1" id="KW-0732">Signal</keyword>